<dbReference type="GO" id="GO:0004177">
    <property type="term" value="F:aminopeptidase activity"/>
    <property type="evidence" value="ECO:0007669"/>
    <property type="project" value="UniProtKB-EC"/>
</dbReference>
<comment type="similarity">
    <text evidence="1">Belongs to the peptidase S33 family.</text>
</comment>
<dbReference type="InterPro" id="IPR051601">
    <property type="entry name" value="Serine_prot/Carboxylest_S33"/>
</dbReference>
<dbReference type="GO" id="GO:0006508">
    <property type="term" value="P:proteolysis"/>
    <property type="evidence" value="ECO:0007669"/>
    <property type="project" value="InterPro"/>
</dbReference>
<protein>
    <submittedName>
        <fullName evidence="4">Alpha/beta fold hydrolase</fullName>
    </submittedName>
</protein>
<sequence>MQTQSHRIDGHDVLEHVLDVPLDHAAPGGERIEVFAREIVRDGGTDRPRLLYLQGGPGGRADRPAQVSGWVDRALEDFRVVLLDQRGTGRSTPADALTVPARGDAVAQAGYLAHFRADAIVADAEALRAALGSAPWTLLGQSFGGFVITHYLGAAPHGVRAALVTGGLPGLTASADDVYRRTYAQTARRNELYLARYPGDGARLREVAAHLAGTEELLPTGERLSARRLRQIGIRLGADLGFDALHYVLENPFVTVGGTRRLTRAFLADVGTLLSHATNPLYAVLHEAIYAQGAPTRWAAHRLREEWDGFAEDADPTDAARPYYLTGEHVYPWQLREDPSLAPLADAADLLADKADFPPLYDPAALAANEVPVAAAVYVDDMFVPYDLSVATAAAIRGARPWITNDYAHDGIRTDGEHILDRLLALAAR</sequence>
<keyword evidence="5" id="KW-1185">Reference proteome</keyword>
<dbReference type="InterPro" id="IPR000073">
    <property type="entry name" value="AB_hydrolase_1"/>
</dbReference>
<accession>A0A6N7ENQ9</accession>
<proteinExistence type="inferred from homology"/>
<evidence type="ECO:0000313" key="4">
    <source>
        <dbReference type="EMBL" id="MPV38175.1"/>
    </source>
</evidence>
<evidence type="ECO:0000259" key="3">
    <source>
        <dbReference type="Pfam" id="PF00561"/>
    </source>
</evidence>
<evidence type="ECO:0000256" key="2">
    <source>
        <dbReference type="ARBA" id="ARBA00022801"/>
    </source>
</evidence>
<dbReference type="AlphaFoldDB" id="A0A6N7ENQ9"/>
<evidence type="ECO:0000313" key="5">
    <source>
        <dbReference type="Proteomes" id="UP000437709"/>
    </source>
</evidence>
<dbReference type="Gene3D" id="3.40.50.1820">
    <property type="entry name" value="alpha/beta hydrolase"/>
    <property type="match status" value="1"/>
</dbReference>
<evidence type="ECO:0000256" key="1">
    <source>
        <dbReference type="ARBA" id="ARBA00010088"/>
    </source>
</evidence>
<dbReference type="PANTHER" id="PTHR43248:SF2">
    <property type="entry name" value="PROLYL AMINOPEPTIDASE"/>
    <property type="match status" value="1"/>
</dbReference>
<dbReference type="PANTHER" id="PTHR43248">
    <property type="entry name" value="2-SUCCINYL-6-HYDROXY-2,4-CYCLOHEXADIENE-1-CARBOXYLATE SYNTHASE"/>
    <property type="match status" value="1"/>
</dbReference>
<keyword evidence="2 4" id="KW-0378">Hydrolase</keyword>
<name>A0A6N7ENQ9_9MICO</name>
<dbReference type="InterPro" id="IPR002410">
    <property type="entry name" value="Peptidase_S33"/>
</dbReference>
<dbReference type="PRINTS" id="PR00793">
    <property type="entry name" value="PROAMNOPTASE"/>
</dbReference>
<feature type="domain" description="AB hydrolase-1" evidence="3">
    <location>
        <begin position="48"/>
        <end position="189"/>
    </location>
</feature>
<gene>
    <name evidence="4" type="ORF">GB881_14165</name>
</gene>
<dbReference type="Pfam" id="PF00561">
    <property type="entry name" value="Abhydrolase_1"/>
    <property type="match status" value="1"/>
</dbReference>
<comment type="caution">
    <text evidence="4">The sequence shown here is derived from an EMBL/GenBank/DDBJ whole genome shotgun (WGS) entry which is preliminary data.</text>
</comment>
<organism evidence="4 5">
    <name type="scientific">Georgenia subflava</name>
    <dbReference type="NCBI Taxonomy" id="1622177"/>
    <lineage>
        <taxon>Bacteria</taxon>
        <taxon>Bacillati</taxon>
        <taxon>Actinomycetota</taxon>
        <taxon>Actinomycetes</taxon>
        <taxon>Micrococcales</taxon>
        <taxon>Bogoriellaceae</taxon>
        <taxon>Georgenia</taxon>
    </lineage>
</organism>
<reference evidence="4 5" key="1">
    <citation type="submission" date="2019-10" db="EMBL/GenBank/DDBJ databases">
        <title>Georgenia wutianyii sp. nov. and Georgenia yuyongxinii sp. nov. isolated from plateau pika (Ochotona curzoniae) in the Qinghai-Tibet plateau of China.</title>
        <authorList>
            <person name="Tian Z."/>
        </authorList>
    </citation>
    <scope>NUCLEOTIDE SEQUENCE [LARGE SCALE GENOMIC DNA]</scope>
    <source>
        <strain evidence="4 5">JCM 19765</strain>
    </source>
</reference>
<dbReference type="Proteomes" id="UP000437709">
    <property type="component" value="Unassembled WGS sequence"/>
</dbReference>
<dbReference type="InterPro" id="IPR029058">
    <property type="entry name" value="AB_hydrolase_fold"/>
</dbReference>
<dbReference type="EMBL" id="WHPC01000066">
    <property type="protein sequence ID" value="MPV38175.1"/>
    <property type="molecule type" value="Genomic_DNA"/>
</dbReference>
<dbReference type="SUPFAM" id="SSF53474">
    <property type="entry name" value="alpha/beta-Hydrolases"/>
    <property type="match status" value="1"/>
</dbReference>